<name>A0AAV1RZF4_9ROSI</name>
<dbReference type="AlphaFoldDB" id="A0AAV1RZF4"/>
<reference evidence="1 2" key="1">
    <citation type="submission" date="2024-01" db="EMBL/GenBank/DDBJ databases">
        <authorList>
            <person name="Waweru B."/>
        </authorList>
    </citation>
    <scope>NUCLEOTIDE SEQUENCE [LARGE SCALE GENOMIC DNA]</scope>
</reference>
<keyword evidence="2" id="KW-1185">Reference proteome</keyword>
<comment type="caution">
    <text evidence="1">The sequence shown here is derived from an EMBL/GenBank/DDBJ whole genome shotgun (WGS) entry which is preliminary data.</text>
</comment>
<evidence type="ECO:0000313" key="1">
    <source>
        <dbReference type="EMBL" id="CAK7342318.1"/>
    </source>
</evidence>
<gene>
    <name evidence="1" type="ORF">DCAF_LOCUS16732</name>
</gene>
<accession>A0AAV1RZF4</accession>
<dbReference type="Proteomes" id="UP001314170">
    <property type="component" value="Unassembled WGS sequence"/>
</dbReference>
<sequence length="100" mass="11404">METASPYKFASFTEEKESTGRARVAEIGPNLEGQRERGHWLEQRQDSKGITIPREDALVIYVAIYNKPTQKITMDDESVANILSQKAFNIMKGDFFVLHL</sequence>
<organism evidence="1 2">
    <name type="scientific">Dovyalis caffra</name>
    <dbReference type="NCBI Taxonomy" id="77055"/>
    <lineage>
        <taxon>Eukaryota</taxon>
        <taxon>Viridiplantae</taxon>
        <taxon>Streptophyta</taxon>
        <taxon>Embryophyta</taxon>
        <taxon>Tracheophyta</taxon>
        <taxon>Spermatophyta</taxon>
        <taxon>Magnoliopsida</taxon>
        <taxon>eudicotyledons</taxon>
        <taxon>Gunneridae</taxon>
        <taxon>Pentapetalae</taxon>
        <taxon>rosids</taxon>
        <taxon>fabids</taxon>
        <taxon>Malpighiales</taxon>
        <taxon>Salicaceae</taxon>
        <taxon>Flacourtieae</taxon>
        <taxon>Dovyalis</taxon>
    </lineage>
</organism>
<proteinExistence type="predicted"/>
<protein>
    <submittedName>
        <fullName evidence="1">Uncharacterized protein</fullName>
    </submittedName>
</protein>
<dbReference type="EMBL" id="CAWUPB010001160">
    <property type="protein sequence ID" value="CAK7342318.1"/>
    <property type="molecule type" value="Genomic_DNA"/>
</dbReference>
<evidence type="ECO:0000313" key="2">
    <source>
        <dbReference type="Proteomes" id="UP001314170"/>
    </source>
</evidence>